<gene>
    <name evidence="2" type="ORF">C7H19_24705</name>
</gene>
<organism evidence="2 3">
    <name type="scientific">Aphanothece hegewaldii CCALA 016</name>
    <dbReference type="NCBI Taxonomy" id="2107694"/>
    <lineage>
        <taxon>Bacteria</taxon>
        <taxon>Bacillati</taxon>
        <taxon>Cyanobacteriota</taxon>
        <taxon>Cyanophyceae</taxon>
        <taxon>Oscillatoriophycideae</taxon>
        <taxon>Chroococcales</taxon>
        <taxon>Aphanothecaceae</taxon>
        <taxon>Aphanothece</taxon>
    </lineage>
</organism>
<proteinExistence type="predicted"/>
<evidence type="ECO:0000313" key="3">
    <source>
        <dbReference type="Proteomes" id="UP000239001"/>
    </source>
</evidence>
<dbReference type="Proteomes" id="UP000239001">
    <property type="component" value="Unassembled WGS sequence"/>
</dbReference>
<evidence type="ECO:0000313" key="2">
    <source>
        <dbReference type="EMBL" id="PSF28492.1"/>
    </source>
</evidence>
<feature type="compositionally biased region" description="Polar residues" evidence="1">
    <location>
        <begin position="1"/>
        <end position="14"/>
    </location>
</feature>
<dbReference type="RefSeq" id="WP_106459561.1">
    <property type="nucleotide sequence ID" value="NZ_PXOH01000074.1"/>
</dbReference>
<sequence length="94" mass="10651">MNDSSIVGHRSQTPKPEPIQPELNEPIKLSVAVERSQEASAVAIYSKGFDSSLIDEIRKEIKNGDGSTFFFDSENEMFPESFSEDYLDFLHSYE</sequence>
<feature type="region of interest" description="Disordered" evidence="1">
    <location>
        <begin position="1"/>
        <end position="23"/>
    </location>
</feature>
<dbReference type="AlphaFoldDB" id="A0A2T1LQJ2"/>
<name>A0A2T1LQJ2_9CHRO</name>
<accession>A0A2T1LQJ2</accession>
<comment type="caution">
    <text evidence="2">The sequence shown here is derived from an EMBL/GenBank/DDBJ whole genome shotgun (WGS) entry which is preliminary data.</text>
</comment>
<dbReference type="EMBL" id="PXOH01000074">
    <property type="protein sequence ID" value="PSF28492.1"/>
    <property type="molecule type" value="Genomic_DNA"/>
</dbReference>
<protein>
    <submittedName>
        <fullName evidence="2">Uncharacterized protein</fullName>
    </submittedName>
</protein>
<evidence type="ECO:0000256" key="1">
    <source>
        <dbReference type="SAM" id="MobiDB-lite"/>
    </source>
</evidence>
<reference evidence="2 3" key="1">
    <citation type="submission" date="2018-03" db="EMBL/GenBank/DDBJ databases">
        <title>The ancient ancestry and fast evolution of plastids.</title>
        <authorList>
            <person name="Moore K.R."/>
            <person name="Magnabosco C."/>
            <person name="Momper L."/>
            <person name="Gold D.A."/>
            <person name="Bosak T."/>
            <person name="Fournier G.P."/>
        </authorList>
    </citation>
    <scope>NUCLEOTIDE SEQUENCE [LARGE SCALE GENOMIC DNA]</scope>
    <source>
        <strain evidence="2 3">CCALA 016</strain>
    </source>
</reference>
<keyword evidence="3" id="KW-1185">Reference proteome</keyword>
<reference evidence="2 3" key="2">
    <citation type="submission" date="2018-03" db="EMBL/GenBank/DDBJ databases">
        <authorList>
            <person name="Keele B.F."/>
        </authorList>
    </citation>
    <scope>NUCLEOTIDE SEQUENCE [LARGE SCALE GENOMIC DNA]</scope>
    <source>
        <strain evidence="2 3">CCALA 016</strain>
    </source>
</reference>